<comment type="caution">
    <text evidence="2">The sequence shown here is derived from an EMBL/GenBank/DDBJ whole genome shotgun (WGS) entry which is preliminary data.</text>
</comment>
<evidence type="ECO:0000313" key="3">
    <source>
        <dbReference type="Proteomes" id="UP001277471"/>
    </source>
</evidence>
<accession>A0ABU4PIN2</accession>
<dbReference type="RefSeq" id="WP_155903768.1">
    <property type="nucleotide sequence ID" value="NZ_CP012918.1"/>
</dbReference>
<name>A0ABU4PIN2_AZOBR</name>
<gene>
    <name evidence="2" type="ORF">SIM66_32815</name>
</gene>
<keyword evidence="1" id="KW-1133">Transmembrane helix</keyword>
<proteinExistence type="predicted"/>
<feature type="transmembrane region" description="Helical" evidence="1">
    <location>
        <begin position="6"/>
        <end position="29"/>
    </location>
</feature>
<evidence type="ECO:0000256" key="1">
    <source>
        <dbReference type="SAM" id="Phobius"/>
    </source>
</evidence>
<keyword evidence="1" id="KW-0472">Membrane</keyword>
<dbReference type="EMBL" id="JAWXYC010000007">
    <property type="protein sequence ID" value="MDX5955951.1"/>
    <property type="molecule type" value="Genomic_DNA"/>
</dbReference>
<keyword evidence="1" id="KW-0812">Transmembrane</keyword>
<organism evidence="2 3">
    <name type="scientific">Azospirillum brasilense</name>
    <dbReference type="NCBI Taxonomy" id="192"/>
    <lineage>
        <taxon>Bacteria</taxon>
        <taxon>Pseudomonadati</taxon>
        <taxon>Pseudomonadota</taxon>
        <taxon>Alphaproteobacteria</taxon>
        <taxon>Rhodospirillales</taxon>
        <taxon>Azospirillaceae</taxon>
        <taxon>Azospirillum</taxon>
    </lineage>
</organism>
<sequence length="47" mass="5219">MSFTNFALGLVFAGAAIVMLFTIWVGLILGHHAAWRWMAHKLGFSNN</sequence>
<evidence type="ECO:0000313" key="2">
    <source>
        <dbReference type="EMBL" id="MDX5955951.1"/>
    </source>
</evidence>
<reference evidence="2 3" key="1">
    <citation type="submission" date="2023-11" db="EMBL/GenBank/DDBJ databases">
        <title>MicrobeMod: A computational toolkit for identifying prokaryotic methylation and restriction-modification with nanopore sequencing.</title>
        <authorList>
            <person name="Crits-Christoph A."/>
            <person name="Kang S.C."/>
            <person name="Lee H."/>
            <person name="Ostrov N."/>
        </authorList>
    </citation>
    <scope>NUCLEOTIDE SEQUENCE [LARGE SCALE GENOMIC DNA]</scope>
    <source>
        <strain evidence="2 3">ATCC 29145</strain>
    </source>
</reference>
<protein>
    <submittedName>
        <fullName evidence="2">Uncharacterized protein</fullName>
    </submittedName>
</protein>
<keyword evidence="3" id="KW-1185">Reference proteome</keyword>
<dbReference type="Proteomes" id="UP001277471">
    <property type="component" value="Unassembled WGS sequence"/>
</dbReference>